<keyword evidence="4" id="KW-0788">Thiol protease</keyword>
<organism evidence="7 8">
    <name type="scientific">Hymenobacter montanus</name>
    <dbReference type="NCBI Taxonomy" id="2771359"/>
    <lineage>
        <taxon>Bacteria</taxon>
        <taxon>Pseudomonadati</taxon>
        <taxon>Bacteroidota</taxon>
        <taxon>Cytophagia</taxon>
        <taxon>Cytophagales</taxon>
        <taxon>Hymenobacteraceae</taxon>
        <taxon>Hymenobacter</taxon>
    </lineage>
</organism>
<evidence type="ECO:0000256" key="1">
    <source>
        <dbReference type="ARBA" id="ARBA00007074"/>
    </source>
</evidence>
<accession>A0A927GJE4</accession>
<evidence type="ECO:0000256" key="3">
    <source>
        <dbReference type="ARBA" id="ARBA00022801"/>
    </source>
</evidence>
<evidence type="ECO:0000256" key="5">
    <source>
        <dbReference type="SAM" id="MobiDB-lite"/>
    </source>
</evidence>
<sequence length="186" mass="19686">MPRLNRPASLSRRTAGTSTQPTAAPARSISAGAALRGDVQAPGGPTRSDSVVAFGLAQRGTPYAYAGSSPLTGFDCSGFIRYTFARFRIAVPHSTALLIGVGRPVARHEAQPGDIVVFTGTDTTSTTPGHAGIVVSDRGEVPLRFVHASSARREPGVKVSQVEGTDYERRFMQVRRVLEPDPNTTP</sequence>
<keyword evidence="2" id="KW-0645">Protease</keyword>
<comment type="caution">
    <text evidence="7">The sequence shown here is derived from an EMBL/GenBank/DDBJ whole genome shotgun (WGS) entry which is preliminary data.</text>
</comment>
<feature type="domain" description="NlpC/P60" evidence="6">
    <location>
        <begin position="45"/>
        <end position="178"/>
    </location>
</feature>
<proteinExistence type="inferred from homology"/>
<evidence type="ECO:0000256" key="2">
    <source>
        <dbReference type="ARBA" id="ARBA00022670"/>
    </source>
</evidence>
<feature type="compositionally biased region" description="Polar residues" evidence="5">
    <location>
        <begin position="11"/>
        <end position="22"/>
    </location>
</feature>
<reference evidence="7" key="1">
    <citation type="submission" date="2020-09" db="EMBL/GenBank/DDBJ databases">
        <authorList>
            <person name="Kim M.K."/>
        </authorList>
    </citation>
    <scope>NUCLEOTIDE SEQUENCE</scope>
    <source>
        <strain evidence="7">BT664</strain>
    </source>
</reference>
<dbReference type="Gene3D" id="3.90.1720.10">
    <property type="entry name" value="endopeptidase domain like (from Nostoc punctiforme)"/>
    <property type="match status" value="1"/>
</dbReference>
<dbReference type="EMBL" id="JACXAD010000010">
    <property type="protein sequence ID" value="MBD2768325.1"/>
    <property type="molecule type" value="Genomic_DNA"/>
</dbReference>
<dbReference type="PANTHER" id="PTHR47053">
    <property type="entry name" value="MUREIN DD-ENDOPEPTIDASE MEPH-RELATED"/>
    <property type="match status" value="1"/>
</dbReference>
<feature type="region of interest" description="Disordered" evidence="5">
    <location>
        <begin position="1"/>
        <end position="29"/>
    </location>
</feature>
<protein>
    <submittedName>
        <fullName evidence="7">C40 family peptidase</fullName>
    </submittedName>
</protein>
<evidence type="ECO:0000313" key="7">
    <source>
        <dbReference type="EMBL" id="MBD2768325.1"/>
    </source>
</evidence>
<keyword evidence="8" id="KW-1185">Reference proteome</keyword>
<dbReference type="InterPro" id="IPR000064">
    <property type="entry name" value="NLP_P60_dom"/>
</dbReference>
<comment type="similarity">
    <text evidence="1">Belongs to the peptidase C40 family.</text>
</comment>
<dbReference type="PANTHER" id="PTHR47053:SF1">
    <property type="entry name" value="MUREIN DD-ENDOPEPTIDASE MEPH-RELATED"/>
    <property type="match status" value="1"/>
</dbReference>
<dbReference type="SUPFAM" id="SSF54001">
    <property type="entry name" value="Cysteine proteinases"/>
    <property type="match status" value="1"/>
</dbReference>
<dbReference type="Pfam" id="PF00877">
    <property type="entry name" value="NLPC_P60"/>
    <property type="match status" value="1"/>
</dbReference>
<dbReference type="InterPro" id="IPR051202">
    <property type="entry name" value="Peptidase_C40"/>
</dbReference>
<evidence type="ECO:0000256" key="4">
    <source>
        <dbReference type="ARBA" id="ARBA00022807"/>
    </source>
</evidence>
<name>A0A927GJE4_9BACT</name>
<dbReference type="PROSITE" id="PS51935">
    <property type="entry name" value="NLPC_P60"/>
    <property type="match status" value="1"/>
</dbReference>
<dbReference type="Proteomes" id="UP000612233">
    <property type="component" value="Unassembled WGS sequence"/>
</dbReference>
<gene>
    <name evidence="7" type="ORF">IC235_10510</name>
</gene>
<dbReference type="GO" id="GO:0006508">
    <property type="term" value="P:proteolysis"/>
    <property type="evidence" value="ECO:0007669"/>
    <property type="project" value="UniProtKB-KW"/>
</dbReference>
<keyword evidence="3" id="KW-0378">Hydrolase</keyword>
<dbReference type="AlphaFoldDB" id="A0A927GJE4"/>
<dbReference type="GO" id="GO:0008234">
    <property type="term" value="F:cysteine-type peptidase activity"/>
    <property type="evidence" value="ECO:0007669"/>
    <property type="project" value="UniProtKB-KW"/>
</dbReference>
<evidence type="ECO:0000259" key="6">
    <source>
        <dbReference type="PROSITE" id="PS51935"/>
    </source>
</evidence>
<dbReference type="InterPro" id="IPR038765">
    <property type="entry name" value="Papain-like_cys_pep_sf"/>
</dbReference>
<evidence type="ECO:0000313" key="8">
    <source>
        <dbReference type="Proteomes" id="UP000612233"/>
    </source>
</evidence>